<proteinExistence type="predicted"/>
<evidence type="ECO:0000313" key="3">
    <source>
        <dbReference type="EMBL" id="KAF2185448.1"/>
    </source>
</evidence>
<evidence type="ECO:0000256" key="1">
    <source>
        <dbReference type="SAM" id="MobiDB-lite"/>
    </source>
</evidence>
<feature type="signal peptide" evidence="2">
    <location>
        <begin position="1"/>
        <end position="24"/>
    </location>
</feature>
<keyword evidence="4" id="KW-1185">Reference proteome</keyword>
<name>A0A6A6E4J9_9PEZI</name>
<organism evidence="3 4">
    <name type="scientific">Zopfia rhizophila CBS 207.26</name>
    <dbReference type="NCBI Taxonomy" id="1314779"/>
    <lineage>
        <taxon>Eukaryota</taxon>
        <taxon>Fungi</taxon>
        <taxon>Dikarya</taxon>
        <taxon>Ascomycota</taxon>
        <taxon>Pezizomycotina</taxon>
        <taxon>Dothideomycetes</taxon>
        <taxon>Dothideomycetes incertae sedis</taxon>
        <taxon>Zopfiaceae</taxon>
        <taxon>Zopfia</taxon>
    </lineage>
</organism>
<keyword evidence="2" id="KW-0732">Signal</keyword>
<dbReference type="OrthoDB" id="5336565at2759"/>
<evidence type="ECO:0000256" key="2">
    <source>
        <dbReference type="SAM" id="SignalP"/>
    </source>
</evidence>
<dbReference type="Proteomes" id="UP000800200">
    <property type="component" value="Unassembled WGS sequence"/>
</dbReference>
<dbReference type="AlphaFoldDB" id="A0A6A6E4J9"/>
<accession>A0A6A6E4J9</accession>
<feature type="compositionally biased region" description="Polar residues" evidence="1">
    <location>
        <begin position="103"/>
        <end position="125"/>
    </location>
</feature>
<protein>
    <submittedName>
        <fullName evidence="3">Uncharacterized protein</fullName>
    </submittedName>
</protein>
<sequence>MGLKPLVMLLDSSCLLATYDAAHGARAMLEIQSYGQDGYNYDGNAYTFASTYHSGTGTLQMYAMHPTEPASPGLVRPKISSQCLPARRSARILDHNKKIRSPGTRSGRQTCSVGHSGWTESNTTHHGPREHRFLWNTARNLENETLEGYI</sequence>
<feature type="region of interest" description="Disordered" evidence="1">
    <location>
        <begin position="100"/>
        <end position="126"/>
    </location>
</feature>
<dbReference type="EMBL" id="ML994633">
    <property type="protein sequence ID" value="KAF2185448.1"/>
    <property type="molecule type" value="Genomic_DNA"/>
</dbReference>
<gene>
    <name evidence="3" type="ORF">K469DRAFT_687802</name>
</gene>
<reference evidence="3" key="1">
    <citation type="journal article" date="2020" name="Stud. Mycol.">
        <title>101 Dothideomycetes genomes: a test case for predicting lifestyles and emergence of pathogens.</title>
        <authorList>
            <person name="Haridas S."/>
            <person name="Albert R."/>
            <person name="Binder M."/>
            <person name="Bloem J."/>
            <person name="Labutti K."/>
            <person name="Salamov A."/>
            <person name="Andreopoulos B."/>
            <person name="Baker S."/>
            <person name="Barry K."/>
            <person name="Bills G."/>
            <person name="Bluhm B."/>
            <person name="Cannon C."/>
            <person name="Castanera R."/>
            <person name="Culley D."/>
            <person name="Daum C."/>
            <person name="Ezra D."/>
            <person name="Gonzalez J."/>
            <person name="Henrissat B."/>
            <person name="Kuo A."/>
            <person name="Liang C."/>
            <person name="Lipzen A."/>
            <person name="Lutzoni F."/>
            <person name="Magnuson J."/>
            <person name="Mondo S."/>
            <person name="Nolan M."/>
            <person name="Ohm R."/>
            <person name="Pangilinan J."/>
            <person name="Park H.-J."/>
            <person name="Ramirez L."/>
            <person name="Alfaro M."/>
            <person name="Sun H."/>
            <person name="Tritt A."/>
            <person name="Yoshinaga Y."/>
            <person name="Zwiers L.-H."/>
            <person name="Turgeon B."/>
            <person name="Goodwin S."/>
            <person name="Spatafora J."/>
            <person name="Crous P."/>
            <person name="Grigoriev I."/>
        </authorList>
    </citation>
    <scope>NUCLEOTIDE SEQUENCE</scope>
    <source>
        <strain evidence="3">CBS 207.26</strain>
    </source>
</reference>
<evidence type="ECO:0000313" key="4">
    <source>
        <dbReference type="Proteomes" id="UP000800200"/>
    </source>
</evidence>
<feature type="chain" id="PRO_5025548632" evidence="2">
    <location>
        <begin position="25"/>
        <end position="150"/>
    </location>
</feature>